<dbReference type="GO" id="GO:0016491">
    <property type="term" value="F:oxidoreductase activity"/>
    <property type="evidence" value="ECO:0007669"/>
    <property type="project" value="UniProtKB-KW"/>
</dbReference>
<keyword evidence="5" id="KW-1185">Reference proteome</keyword>
<dbReference type="OrthoDB" id="9804774at2"/>
<accession>A0A410QEJ6</accession>
<dbReference type="Gene3D" id="3.40.50.720">
    <property type="entry name" value="NAD(P)-binding Rossmann-like Domain"/>
    <property type="match status" value="1"/>
</dbReference>
<dbReference type="Pfam" id="PF00106">
    <property type="entry name" value="adh_short"/>
    <property type="match status" value="1"/>
</dbReference>
<proteinExistence type="inferred from homology"/>
<dbReference type="CDD" id="cd05327">
    <property type="entry name" value="retinol-DH_like_SDR_c_like"/>
    <property type="match status" value="1"/>
</dbReference>
<reference evidence="5" key="1">
    <citation type="submission" date="2019-01" db="EMBL/GenBank/DDBJ databases">
        <title>Draft genomes of a novel of Sporanaerobacter strains.</title>
        <authorList>
            <person name="Ma S."/>
        </authorList>
    </citation>
    <scope>NUCLEOTIDE SEQUENCE [LARGE SCALE GENOMIC DNA]</scope>
    <source>
        <strain evidence="5">NJN-17</strain>
    </source>
</reference>
<dbReference type="InterPro" id="IPR002347">
    <property type="entry name" value="SDR_fam"/>
</dbReference>
<dbReference type="PANTHER" id="PTHR43157">
    <property type="entry name" value="PHOSPHATIDYLINOSITOL-GLYCAN BIOSYNTHESIS CLASS F PROTEIN-RELATED"/>
    <property type="match status" value="1"/>
</dbReference>
<evidence type="ECO:0000313" key="4">
    <source>
        <dbReference type="EMBL" id="QAT62395.1"/>
    </source>
</evidence>
<dbReference type="PRINTS" id="PR00081">
    <property type="entry name" value="GDHRDH"/>
</dbReference>
<dbReference type="KEGG" id="spoa:EQM13_12890"/>
<name>A0A410QEJ6_9FIRM</name>
<organism evidence="4 5">
    <name type="scientific">Acidilutibacter cellobiosedens</name>
    <dbReference type="NCBI Taxonomy" id="2507161"/>
    <lineage>
        <taxon>Bacteria</taxon>
        <taxon>Bacillati</taxon>
        <taxon>Bacillota</taxon>
        <taxon>Tissierellia</taxon>
        <taxon>Tissierellales</taxon>
        <taxon>Acidilutibacteraceae</taxon>
        <taxon>Acidilutibacter</taxon>
    </lineage>
</organism>
<comment type="similarity">
    <text evidence="1 3">Belongs to the short-chain dehydrogenases/reductases (SDR) family.</text>
</comment>
<dbReference type="InterPro" id="IPR036291">
    <property type="entry name" value="NAD(P)-bd_dom_sf"/>
</dbReference>
<keyword evidence="2" id="KW-0560">Oxidoreductase</keyword>
<dbReference type="PROSITE" id="PS00061">
    <property type="entry name" value="ADH_SHORT"/>
    <property type="match status" value="1"/>
</dbReference>
<dbReference type="AlphaFoldDB" id="A0A410QEJ6"/>
<evidence type="ECO:0000256" key="1">
    <source>
        <dbReference type="ARBA" id="ARBA00006484"/>
    </source>
</evidence>
<dbReference type="RefSeq" id="WP_128752917.1">
    <property type="nucleotide sequence ID" value="NZ_CP035282.1"/>
</dbReference>
<dbReference type="PRINTS" id="PR00080">
    <property type="entry name" value="SDRFAMILY"/>
</dbReference>
<dbReference type="SUPFAM" id="SSF51735">
    <property type="entry name" value="NAD(P)-binding Rossmann-fold domains"/>
    <property type="match status" value="1"/>
</dbReference>
<dbReference type="InterPro" id="IPR020904">
    <property type="entry name" value="Sc_DH/Rdtase_CS"/>
</dbReference>
<evidence type="ECO:0000256" key="3">
    <source>
        <dbReference type="RuleBase" id="RU000363"/>
    </source>
</evidence>
<dbReference type="PANTHER" id="PTHR43157:SF31">
    <property type="entry name" value="PHOSPHATIDYLINOSITOL-GLYCAN BIOSYNTHESIS CLASS F PROTEIN"/>
    <property type="match status" value="1"/>
</dbReference>
<dbReference type="EMBL" id="CP035282">
    <property type="protein sequence ID" value="QAT62395.1"/>
    <property type="molecule type" value="Genomic_DNA"/>
</dbReference>
<evidence type="ECO:0000256" key="2">
    <source>
        <dbReference type="ARBA" id="ARBA00023002"/>
    </source>
</evidence>
<dbReference type="Proteomes" id="UP000287969">
    <property type="component" value="Chromosome"/>
</dbReference>
<evidence type="ECO:0000313" key="5">
    <source>
        <dbReference type="Proteomes" id="UP000287969"/>
    </source>
</evidence>
<gene>
    <name evidence="4" type="ORF">EQM13_12890</name>
</gene>
<protein>
    <submittedName>
        <fullName evidence="4">SDR family oxidoreductase</fullName>
    </submittedName>
</protein>
<sequence length="284" mass="31928">MNKNKVTIITGGSGGIGKAVAIKLAEEGGKIVIFSRNEEKVKRAVEDIVRKTGNNRIEYILCDLSSFKSIRRAAKEFKERNGRLDVLINNAGMNQLERKITEDGYEMQFQVNYLSQFLLTNLMLDLLIKSTPSRIINVSSAMHKYGKINFGDINFNRGYSKYKAYTQSKLAVIFFTESLSEKLADKGVSVNALHPGLVRTEIGINRENGNGKFIRRLKNPFAIPPEKGCETLVYLACSPEVEKITGKYFIRKKIKRTSNLSHDKEIADKLWQLSVDATGADIII</sequence>